<comment type="caution">
    <text evidence="1">The sequence shown here is derived from an EMBL/GenBank/DDBJ whole genome shotgun (WGS) entry which is preliminary data.</text>
</comment>
<gene>
    <name evidence="1" type="ORF">KDA_62460</name>
</gene>
<evidence type="ECO:0000313" key="2">
    <source>
        <dbReference type="Proteomes" id="UP000287171"/>
    </source>
</evidence>
<sequence>MEIMYFLVAIILLDLAALRWGIDSRDKIDSIEWTRRNPNCY</sequence>
<dbReference type="Proteomes" id="UP000287171">
    <property type="component" value="Unassembled WGS sequence"/>
</dbReference>
<reference evidence="2" key="1">
    <citation type="submission" date="2018-12" db="EMBL/GenBank/DDBJ databases">
        <title>Tengunoibacter tsumagoiensis gen. nov., sp. nov., Dictyobacter kobayashii sp. nov., D. alpinus sp. nov., and D. joshuensis sp. nov. and description of Dictyobacteraceae fam. nov. within the order Ktedonobacterales isolated from Tengu-no-mugimeshi.</title>
        <authorList>
            <person name="Wang C.M."/>
            <person name="Zheng Y."/>
            <person name="Sakai Y."/>
            <person name="Toyoda A."/>
            <person name="Minakuchi Y."/>
            <person name="Abe K."/>
            <person name="Yokota A."/>
            <person name="Yabe S."/>
        </authorList>
    </citation>
    <scope>NUCLEOTIDE SEQUENCE [LARGE SCALE GENOMIC DNA]</scope>
    <source>
        <strain evidence="2">Uno16</strain>
    </source>
</reference>
<keyword evidence="2" id="KW-1185">Reference proteome</keyword>
<evidence type="ECO:0000313" key="1">
    <source>
        <dbReference type="EMBL" id="GCE30762.1"/>
    </source>
</evidence>
<dbReference type="EMBL" id="BIFT01000002">
    <property type="protein sequence ID" value="GCE30762.1"/>
    <property type="molecule type" value="Genomic_DNA"/>
</dbReference>
<dbReference type="AlphaFoldDB" id="A0A402BHP7"/>
<name>A0A402BHP7_9CHLR</name>
<accession>A0A402BHP7</accession>
<protein>
    <submittedName>
        <fullName evidence="1">Uncharacterized protein</fullName>
    </submittedName>
</protein>
<proteinExistence type="predicted"/>
<organism evidence="1 2">
    <name type="scientific">Dictyobacter alpinus</name>
    <dbReference type="NCBI Taxonomy" id="2014873"/>
    <lineage>
        <taxon>Bacteria</taxon>
        <taxon>Bacillati</taxon>
        <taxon>Chloroflexota</taxon>
        <taxon>Ktedonobacteria</taxon>
        <taxon>Ktedonobacterales</taxon>
        <taxon>Dictyobacteraceae</taxon>
        <taxon>Dictyobacter</taxon>
    </lineage>
</organism>